<evidence type="ECO:0000313" key="3">
    <source>
        <dbReference type="Proteomes" id="UP000243515"/>
    </source>
</evidence>
<dbReference type="OrthoDB" id="2991872at2759"/>
<comment type="caution">
    <text evidence="2">The sequence shown here is derived from an EMBL/GenBank/DDBJ whole genome shotgun (WGS) entry which is preliminary data.</text>
</comment>
<dbReference type="InterPro" id="IPR053175">
    <property type="entry name" value="DHMBA_Reg_Transcription_Factor"/>
</dbReference>
<gene>
    <name evidence="2" type="ORF">Egran_00171</name>
</gene>
<protein>
    <submittedName>
        <fullName evidence="2">Uncharacterized protein</fullName>
    </submittedName>
</protein>
<dbReference type="Proteomes" id="UP000243515">
    <property type="component" value="Unassembled WGS sequence"/>
</dbReference>
<sequence>MSLRRRASTQALTLKSKRSNQEFKGVPHTLQKTAGADDPSNLSYKESSSLGSFTSFPWAKNAPKALEPPAEDWAVSEFFEKYVMYPCNNSSSSGFLEYLPCLFEEVKTDGRQALRWAVRAAAYASLSNDQGNILLGNKSLECYGLALSALAQSLKDPSVKPDDDYILMTIVVLDIFEVRIHGYFVSLPEGVQVKLINNLRLSTYKIRFRKGRMLKEWHRSCVYEGPTKFIARADGACFSLHIIVWLQQHRLSCGQALLPESDAWLDLLNEELPPVSIEKENLQISKICERARYLRQTLQDTNLSFSKTLDLIKEMQDLDKVAATWRNGPDWAYKTIPRSDIIHGEDGLAARFPEFIQLHRDVWIAYEWNYHRTARILLHEQLLLCLHRLESSDSELRGANETDLLAFKQLSVAAVRALADEVLSTVPQSLGDINRDGSISESSSAISKCKGVGGYFLLWPIKIIKRAEFATAQQRAIAQGVFERIRECTGMKSTLGELSSI</sequence>
<feature type="region of interest" description="Disordered" evidence="1">
    <location>
        <begin position="1"/>
        <end position="43"/>
    </location>
</feature>
<keyword evidence="3" id="KW-1185">Reference proteome</keyword>
<accession>A0A232M7I8</accession>
<evidence type="ECO:0000313" key="2">
    <source>
        <dbReference type="EMBL" id="OXV12067.1"/>
    </source>
</evidence>
<dbReference type="EMBL" id="NPHW01002152">
    <property type="protein sequence ID" value="OXV12067.1"/>
    <property type="molecule type" value="Genomic_DNA"/>
</dbReference>
<dbReference type="PANTHER" id="PTHR38791">
    <property type="entry name" value="ZN(II)2CYS6 TRANSCRIPTION FACTOR (EUROFUNG)-RELATED-RELATED"/>
    <property type="match status" value="1"/>
</dbReference>
<dbReference type="AlphaFoldDB" id="A0A232M7I8"/>
<reference evidence="2 3" key="1">
    <citation type="journal article" date="2015" name="Environ. Microbiol.">
        <title>Metagenome sequence of Elaphomyces granulatus from sporocarp tissue reveals Ascomycota ectomycorrhizal fingerprints of genome expansion and a Proteobacteria-rich microbiome.</title>
        <authorList>
            <person name="Quandt C.A."/>
            <person name="Kohler A."/>
            <person name="Hesse C.N."/>
            <person name="Sharpton T.J."/>
            <person name="Martin F."/>
            <person name="Spatafora J.W."/>
        </authorList>
    </citation>
    <scope>NUCLEOTIDE SEQUENCE [LARGE SCALE GENOMIC DNA]</scope>
    <source>
        <strain evidence="2 3">OSC145934</strain>
    </source>
</reference>
<name>A0A232M7I8_9EURO</name>
<organism evidence="2 3">
    <name type="scientific">Elaphomyces granulatus</name>
    <dbReference type="NCBI Taxonomy" id="519963"/>
    <lineage>
        <taxon>Eukaryota</taxon>
        <taxon>Fungi</taxon>
        <taxon>Dikarya</taxon>
        <taxon>Ascomycota</taxon>
        <taxon>Pezizomycotina</taxon>
        <taxon>Eurotiomycetes</taxon>
        <taxon>Eurotiomycetidae</taxon>
        <taxon>Eurotiales</taxon>
        <taxon>Elaphomycetaceae</taxon>
        <taxon>Elaphomyces</taxon>
    </lineage>
</organism>
<evidence type="ECO:0000256" key="1">
    <source>
        <dbReference type="SAM" id="MobiDB-lite"/>
    </source>
</evidence>
<proteinExistence type="predicted"/>